<dbReference type="Pfam" id="PF12951">
    <property type="entry name" value="PATR"/>
    <property type="match status" value="1"/>
</dbReference>
<dbReference type="EMBL" id="JACHVA010000131">
    <property type="protein sequence ID" value="MBC2603727.1"/>
    <property type="molecule type" value="Genomic_DNA"/>
</dbReference>
<feature type="compositionally biased region" description="Polar residues" evidence="2">
    <location>
        <begin position="32"/>
        <end position="41"/>
    </location>
</feature>
<gene>
    <name evidence="4" type="ORF">H5P30_18260</name>
</gene>
<feature type="region of interest" description="Disordered" evidence="2">
    <location>
        <begin position="19"/>
        <end position="41"/>
    </location>
</feature>
<dbReference type="NCBIfam" id="TIGR02601">
    <property type="entry name" value="autotrns_rpt"/>
    <property type="match status" value="1"/>
</dbReference>
<comment type="caution">
    <text evidence="4">The sequence shown here is derived from an EMBL/GenBank/DDBJ whole genome shotgun (WGS) entry which is preliminary data.</text>
</comment>
<evidence type="ECO:0000256" key="2">
    <source>
        <dbReference type="SAM" id="MobiDB-lite"/>
    </source>
</evidence>
<evidence type="ECO:0000256" key="3">
    <source>
        <dbReference type="SAM" id="SignalP"/>
    </source>
</evidence>
<dbReference type="AlphaFoldDB" id="A0A7X1E7G9"/>
<evidence type="ECO:0000313" key="5">
    <source>
        <dbReference type="Proteomes" id="UP000525652"/>
    </source>
</evidence>
<proteinExistence type="predicted"/>
<evidence type="ECO:0000256" key="1">
    <source>
        <dbReference type="ARBA" id="ARBA00022729"/>
    </source>
</evidence>
<reference evidence="4 5" key="1">
    <citation type="submission" date="2020-07" db="EMBL/GenBank/DDBJ databases">
        <authorList>
            <person name="Feng X."/>
        </authorList>
    </citation>
    <scope>NUCLEOTIDE SEQUENCE [LARGE SCALE GENOMIC DNA]</scope>
    <source>
        <strain evidence="4 5">JCM14086</strain>
    </source>
</reference>
<keyword evidence="1 3" id="KW-0732">Signal</keyword>
<protein>
    <submittedName>
        <fullName evidence="4">Autotransporter-associated beta strand repeat-containing protein</fullName>
    </submittedName>
</protein>
<dbReference type="InterPro" id="IPR013425">
    <property type="entry name" value="Autotrns_rpt"/>
</dbReference>
<evidence type="ECO:0000313" key="4">
    <source>
        <dbReference type="EMBL" id="MBC2603727.1"/>
    </source>
</evidence>
<name>A0A7X1E7G9_9BACT</name>
<feature type="chain" id="PRO_5030685453" evidence="3">
    <location>
        <begin position="20"/>
        <end position="305"/>
    </location>
</feature>
<accession>A0A7X1E7G9</accession>
<dbReference type="Proteomes" id="UP000525652">
    <property type="component" value="Unassembled WGS sequence"/>
</dbReference>
<organism evidence="4 5">
    <name type="scientific">Puniceicoccus vermicola</name>
    <dbReference type="NCBI Taxonomy" id="388746"/>
    <lineage>
        <taxon>Bacteria</taxon>
        <taxon>Pseudomonadati</taxon>
        <taxon>Verrucomicrobiota</taxon>
        <taxon>Opitutia</taxon>
        <taxon>Puniceicoccales</taxon>
        <taxon>Puniceicoccaceae</taxon>
        <taxon>Puniceicoccus</taxon>
    </lineage>
</organism>
<sequence length="305" mass="33668">MKTFLSLLFLCSLTAPAPAQETDAQSNEEDSSGSVSGNGTVDISKTGSGTLVLENPNWYSGGTGIIGGELQLGEEIDLNGIDWSDSGLILENPYGIVPLSSLDVTFYIDGQEWTFYSSEHSENIVSNSLLIISGFQVTFDPSSHGITSDEISLNQFVPEDSTAREPTLSVDPGWIFNGWTSEPSGIATNQITENVTFTATYQADSDLDGWSDENETLMGTNPENAQDHFQHQIRWENGQVKIDYFPHNPNCLYEVQWTDDLSDPDSWQTLPRASFQSHENRRTASLTPNNGSDTNFYRIRIRGSE</sequence>
<dbReference type="RefSeq" id="WP_185694351.1">
    <property type="nucleotide sequence ID" value="NZ_JACHVA010000131.1"/>
</dbReference>
<feature type="signal peptide" evidence="3">
    <location>
        <begin position="1"/>
        <end position="19"/>
    </location>
</feature>
<keyword evidence="5" id="KW-1185">Reference proteome</keyword>